<sequence length="163" mass="18752">HYNQAPEENLNPSFSKEEGFLLCFLPTLNMGILSQQPDKPSSSFSALSTTRNTKEEGLHLLFLHSNCLITISVCPFEIYTLDDNSEFRVMVPMTHLPPWSLLSFRYITDDHRLHSTCPSLINKKRNLGHDWLRAVTRGSLLASFDQKGLNDFNRMHQFSNLRI</sequence>
<dbReference type="Proteomes" id="UP001206925">
    <property type="component" value="Unassembled WGS sequence"/>
</dbReference>
<proteinExistence type="predicted"/>
<protein>
    <submittedName>
        <fullName evidence="1">Uncharacterized protein</fullName>
    </submittedName>
</protein>
<gene>
    <name evidence="1" type="ORF">M8C21_029315</name>
</gene>
<keyword evidence="2" id="KW-1185">Reference proteome</keyword>
<accession>A0AAD5CE90</accession>
<comment type="caution">
    <text evidence="1">The sequence shown here is derived from an EMBL/GenBank/DDBJ whole genome shotgun (WGS) entry which is preliminary data.</text>
</comment>
<evidence type="ECO:0000313" key="2">
    <source>
        <dbReference type="Proteomes" id="UP001206925"/>
    </source>
</evidence>
<reference evidence="1" key="1">
    <citation type="submission" date="2022-06" db="EMBL/GenBank/DDBJ databases">
        <title>Uncovering the hologenomic basis of an extraordinary plant invasion.</title>
        <authorList>
            <person name="Bieker V.C."/>
            <person name="Martin M.D."/>
            <person name="Gilbert T."/>
            <person name="Hodgins K."/>
            <person name="Battlay P."/>
            <person name="Petersen B."/>
            <person name="Wilson J."/>
        </authorList>
    </citation>
    <scope>NUCLEOTIDE SEQUENCE</scope>
    <source>
        <strain evidence="1">AA19_3_7</strain>
        <tissue evidence="1">Leaf</tissue>
    </source>
</reference>
<dbReference type="EMBL" id="JAMZMK010008543">
    <property type="protein sequence ID" value="KAI7739913.1"/>
    <property type="molecule type" value="Genomic_DNA"/>
</dbReference>
<dbReference type="AlphaFoldDB" id="A0AAD5CE90"/>
<organism evidence="1 2">
    <name type="scientific">Ambrosia artemisiifolia</name>
    <name type="common">Common ragweed</name>
    <dbReference type="NCBI Taxonomy" id="4212"/>
    <lineage>
        <taxon>Eukaryota</taxon>
        <taxon>Viridiplantae</taxon>
        <taxon>Streptophyta</taxon>
        <taxon>Embryophyta</taxon>
        <taxon>Tracheophyta</taxon>
        <taxon>Spermatophyta</taxon>
        <taxon>Magnoliopsida</taxon>
        <taxon>eudicotyledons</taxon>
        <taxon>Gunneridae</taxon>
        <taxon>Pentapetalae</taxon>
        <taxon>asterids</taxon>
        <taxon>campanulids</taxon>
        <taxon>Asterales</taxon>
        <taxon>Asteraceae</taxon>
        <taxon>Asteroideae</taxon>
        <taxon>Heliantheae alliance</taxon>
        <taxon>Heliantheae</taxon>
        <taxon>Ambrosia</taxon>
    </lineage>
</organism>
<feature type="non-terminal residue" evidence="1">
    <location>
        <position position="1"/>
    </location>
</feature>
<name>A0AAD5CE90_AMBAR</name>
<evidence type="ECO:0000313" key="1">
    <source>
        <dbReference type="EMBL" id="KAI7739913.1"/>
    </source>
</evidence>